<dbReference type="GO" id="GO:0036199">
    <property type="term" value="F:cholest-4-en-3-one 26-monooxygenase activity"/>
    <property type="evidence" value="ECO:0007669"/>
    <property type="project" value="TreeGrafter"/>
</dbReference>
<proteinExistence type="inferred from homology"/>
<comment type="similarity">
    <text evidence="1 7">Belongs to the cytochrome P450 family.</text>
</comment>
<organism evidence="8 9">
    <name type="scientific">Pseudofrankia inefficax (strain DSM 45817 / CECT 9037 / DDB 130130 / EuI1c)</name>
    <name type="common">Frankia inefficax</name>
    <dbReference type="NCBI Taxonomy" id="298654"/>
    <lineage>
        <taxon>Bacteria</taxon>
        <taxon>Bacillati</taxon>
        <taxon>Actinomycetota</taxon>
        <taxon>Actinomycetes</taxon>
        <taxon>Frankiales</taxon>
        <taxon>Frankiaceae</taxon>
        <taxon>Pseudofrankia</taxon>
    </lineage>
</organism>
<protein>
    <submittedName>
        <fullName evidence="8">Cytochrome P450</fullName>
    </submittedName>
</protein>
<dbReference type="SUPFAM" id="SSF48264">
    <property type="entry name" value="Cytochrome P450"/>
    <property type="match status" value="1"/>
</dbReference>
<keyword evidence="9" id="KW-1185">Reference proteome</keyword>
<evidence type="ECO:0000256" key="7">
    <source>
        <dbReference type="RuleBase" id="RU000461"/>
    </source>
</evidence>
<reference evidence="8 9" key="1">
    <citation type="submission" date="2010-10" db="EMBL/GenBank/DDBJ databases">
        <title>Complete sequence of Frankia sp. EuI1c.</title>
        <authorList>
            <consortium name="US DOE Joint Genome Institute"/>
            <person name="Lucas S."/>
            <person name="Copeland A."/>
            <person name="Lapidus A."/>
            <person name="Cheng J.-F."/>
            <person name="Bruce D."/>
            <person name="Goodwin L."/>
            <person name="Pitluck S."/>
            <person name="Chertkov O."/>
            <person name="Detter J.C."/>
            <person name="Han C."/>
            <person name="Tapia R."/>
            <person name="Land M."/>
            <person name="Hauser L."/>
            <person name="Jeffries C."/>
            <person name="Kyrpides N."/>
            <person name="Ivanova N."/>
            <person name="Mikhailova N."/>
            <person name="Beauchemin N."/>
            <person name="Sen A."/>
            <person name="Sur S.A."/>
            <person name="Gtari M."/>
            <person name="Wall L."/>
            <person name="Tisa L."/>
            <person name="Woyke T."/>
        </authorList>
    </citation>
    <scope>NUCLEOTIDE SEQUENCE [LARGE SCALE GENOMIC DNA]</scope>
    <source>
        <strain evidence="9">DSM 45817 / CECT 9037 / EuI1c</strain>
    </source>
</reference>
<dbReference type="InterPro" id="IPR036396">
    <property type="entry name" value="Cyt_P450_sf"/>
</dbReference>
<accession>E3J2N7</accession>
<dbReference type="GO" id="GO:0005506">
    <property type="term" value="F:iron ion binding"/>
    <property type="evidence" value="ECO:0007669"/>
    <property type="project" value="InterPro"/>
</dbReference>
<evidence type="ECO:0000256" key="4">
    <source>
        <dbReference type="ARBA" id="ARBA00023002"/>
    </source>
</evidence>
<dbReference type="Proteomes" id="UP000002484">
    <property type="component" value="Chromosome"/>
</dbReference>
<evidence type="ECO:0000256" key="2">
    <source>
        <dbReference type="ARBA" id="ARBA00022617"/>
    </source>
</evidence>
<dbReference type="InterPro" id="IPR002397">
    <property type="entry name" value="Cyt_P450_B"/>
</dbReference>
<keyword evidence="5 7" id="KW-0408">Iron</keyword>
<dbReference type="InParanoid" id="E3J2N7"/>
<gene>
    <name evidence="8" type="ordered locus">FraEuI1c_2517</name>
</gene>
<sequence length="408" mass="45715">MDSETAATVFTDPRAYADNERFYAATALLRRESPVYLVEHPKYNPFWAITKHDDVMTISRDAGLWINAPRTALGPKPKDESRQDIPIRSLVQMDAPDHPVYRHISADWFKPLGVRRLRARIEELAKRFVDQLADLGGECDFFVDVVSHYPLYVIMSLLGLPEEDFPRMLKLTQELFGADDEDLARKGDKQAHMAALIDFFQYFQTVIADRRANPTDDLGSVIANARINGELIGEMEAAGYYVLIATAGHDTTSSALAGGMHALLEHPDQWRRLSGDLSLVPTAFDEMIRWVSPVKQFMRTATEDTVVRGVPIAAGESVLLSYPSANRDEDVFENPDAFDVGRSPNRHVAFGFGAHYCLGTHLARLEGQALYAELVPRLRSIELAGTPEYMETLFVGGPKRLPIRYTMA</sequence>
<name>E3J2N7_PSEI1</name>
<dbReference type="GO" id="GO:0006707">
    <property type="term" value="P:cholesterol catabolic process"/>
    <property type="evidence" value="ECO:0007669"/>
    <property type="project" value="TreeGrafter"/>
</dbReference>
<dbReference type="PANTHER" id="PTHR46696">
    <property type="entry name" value="P450, PUTATIVE (EUROFUNG)-RELATED"/>
    <property type="match status" value="1"/>
</dbReference>
<dbReference type="FunFam" id="1.10.630.10:FF:000018">
    <property type="entry name" value="Cytochrome P450 monooxygenase"/>
    <property type="match status" value="1"/>
</dbReference>
<dbReference type="OrthoDB" id="3203662at2"/>
<dbReference type="GO" id="GO:0020037">
    <property type="term" value="F:heme binding"/>
    <property type="evidence" value="ECO:0007669"/>
    <property type="project" value="InterPro"/>
</dbReference>
<keyword evidence="3 7" id="KW-0479">Metal-binding</keyword>
<dbReference type="PRINTS" id="PR00385">
    <property type="entry name" value="P450"/>
</dbReference>
<dbReference type="Pfam" id="PF00067">
    <property type="entry name" value="p450"/>
    <property type="match status" value="1"/>
</dbReference>
<evidence type="ECO:0000256" key="6">
    <source>
        <dbReference type="ARBA" id="ARBA00023033"/>
    </source>
</evidence>
<dbReference type="RefSeq" id="WP_013423669.1">
    <property type="nucleotide sequence ID" value="NC_014666.1"/>
</dbReference>
<dbReference type="HOGENOM" id="CLU_033716_0_0_11"/>
<keyword evidence="2 7" id="KW-0349">Heme</keyword>
<evidence type="ECO:0000256" key="1">
    <source>
        <dbReference type="ARBA" id="ARBA00010617"/>
    </source>
</evidence>
<dbReference type="InterPro" id="IPR017972">
    <property type="entry name" value="Cyt_P450_CS"/>
</dbReference>
<dbReference type="Gene3D" id="1.10.630.10">
    <property type="entry name" value="Cytochrome P450"/>
    <property type="match status" value="1"/>
</dbReference>
<dbReference type="PANTHER" id="PTHR46696:SF4">
    <property type="entry name" value="BIOTIN BIOSYNTHESIS CYTOCHROME P450"/>
    <property type="match status" value="1"/>
</dbReference>
<keyword evidence="4 7" id="KW-0560">Oxidoreductase</keyword>
<dbReference type="PROSITE" id="PS00086">
    <property type="entry name" value="CYTOCHROME_P450"/>
    <property type="match status" value="1"/>
</dbReference>
<evidence type="ECO:0000313" key="8">
    <source>
        <dbReference type="EMBL" id="ADP80551.1"/>
    </source>
</evidence>
<dbReference type="STRING" id="298654.FraEuI1c_2517"/>
<evidence type="ECO:0000256" key="3">
    <source>
        <dbReference type="ARBA" id="ARBA00022723"/>
    </source>
</evidence>
<dbReference type="eggNOG" id="COG2124">
    <property type="taxonomic scope" value="Bacteria"/>
</dbReference>
<keyword evidence="6 7" id="KW-0503">Monooxygenase</keyword>
<dbReference type="PRINTS" id="PR00359">
    <property type="entry name" value="BP450"/>
</dbReference>
<dbReference type="CDD" id="cd11033">
    <property type="entry name" value="CYP142-like"/>
    <property type="match status" value="1"/>
</dbReference>
<dbReference type="KEGG" id="fri:FraEuI1c_2517"/>
<evidence type="ECO:0000313" key="9">
    <source>
        <dbReference type="Proteomes" id="UP000002484"/>
    </source>
</evidence>
<dbReference type="AlphaFoldDB" id="E3J2N7"/>
<dbReference type="GO" id="GO:0008395">
    <property type="term" value="F:steroid hydroxylase activity"/>
    <property type="evidence" value="ECO:0007669"/>
    <property type="project" value="TreeGrafter"/>
</dbReference>
<evidence type="ECO:0000256" key="5">
    <source>
        <dbReference type="ARBA" id="ARBA00023004"/>
    </source>
</evidence>
<dbReference type="EMBL" id="CP002299">
    <property type="protein sequence ID" value="ADP80551.1"/>
    <property type="molecule type" value="Genomic_DNA"/>
</dbReference>
<dbReference type="InterPro" id="IPR001128">
    <property type="entry name" value="Cyt_P450"/>
</dbReference>